<feature type="domain" description="BACON" evidence="2">
    <location>
        <begin position="66"/>
        <end position="112"/>
    </location>
</feature>
<dbReference type="PROSITE" id="PS51257">
    <property type="entry name" value="PROKAR_LIPOPROTEIN"/>
    <property type="match status" value="1"/>
</dbReference>
<feature type="signal peptide" evidence="1">
    <location>
        <begin position="1"/>
        <end position="21"/>
    </location>
</feature>
<dbReference type="Pfam" id="PF13004">
    <property type="entry name" value="BACON"/>
    <property type="match status" value="2"/>
</dbReference>
<dbReference type="InterPro" id="IPR013783">
    <property type="entry name" value="Ig-like_fold"/>
</dbReference>
<dbReference type="AlphaFoldDB" id="A0A379ED80"/>
<evidence type="ECO:0000256" key="1">
    <source>
        <dbReference type="SAM" id="SignalP"/>
    </source>
</evidence>
<accession>A0A379ED80</accession>
<feature type="chain" id="PRO_5017085979" evidence="1">
    <location>
        <begin position="22"/>
        <end position="451"/>
    </location>
</feature>
<gene>
    <name evidence="3" type="ORF">NCTC13067_01892</name>
</gene>
<sequence>MKKIFNICLLSVAAAGFIACSDNDDAGSGYLRENSVQVVSSKLFFNADAQKGGVKFNAPAGSTASVSETWAKAEVKEDSVVVSVTNNTASDSRAAVLTIKNGNDSTNLSILQSGAVFKYTGEQNIVVNDNDTALALPYTKVGAEPSISLGVGPGAAAVASTEDKGNAFVAHINANTTGEPRTFDLVITNQEKHDTVTVTQGSLNDFIDKTYYLQGYDLLKLTPQTQSLDELLTRMTGTIRKEADGSVSFAVSGSPMVVHLGFDSKTLAFSLKGGDLLSTTPRGSASLLRVTSVWDKSFYIALQKAISQVESQHNAGKISDADYDQFNQSTLPGIYSIFASKNLSMTAAMMASEEDGVVMGLFEDSGTNAAYMSQQTGLAQMGFPVDSFDANTLGIYEYLLSGKKLTFRRPMVMLMVPVFYHPLPSAGGAKPSLPHQQKAGVSLPTLKALLR</sequence>
<feature type="domain" description="BACON" evidence="2">
    <location>
        <begin position="167"/>
        <end position="200"/>
    </location>
</feature>
<evidence type="ECO:0000259" key="2">
    <source>
        <dbReference type="Pfam" id="PF13004"/>
    </source>
</evidence>
<dbReference type="InterPro" id="IPR024361">
    <property type="entry name" value="BACON"/>
</dbReference>
<dbReference type="Proteomes" id="UP000255469">
    <property type="component" value="Unassembled WGS sequence"/>
</dbReference>
<dbReference type="EMBL" id="UGTM01000002">
    <property type="protein sequence ID" value="SUB94033.1"/>
    <property type="molecule type" value="Genomic_DNA"/>
</dbReference>
<proteinExistence type="predicted"/>
<evidence type="ECO:0000313" key="3">
    <source>
        <dbReference type="EMBL" id="SUB94033.1"/>
    </source>
</evidence>
<dbReference type="Gene3D" id="2.60.40.10">
    <property type="entry name" value="Immunoglobulins"/>
    <property type="match status" value="1"/>
</dbReference>
<protein>
    <submittedName>
        <fullName evidence="3">Bacteroidetes-Associated Carbohydrate-binding Often N-terminal</fullName>
    </submittedName>
</protein>
<reference evidence="3 4" key="1">
    <citation type="submission" date="2018-06" db="EMBL/GenBank/DDBJ databases">
        <authorList>
            <consortium name="Pathogen Informatics"/>
            <person name="Doyle S."/>
        </authorList>
    </citation>
    <scope>NUCLEOTIDE SEQUENCE [LARGE SCALE GENOMIC DNA]</scope>
    <source>
        <strain evidence="3 4">NCTC13067</strain>
    </source>
</reference>
<evidence type="ECO:0000313" key="4">
    <source>
        <dbReference type="Proteomes" id="UP000255469"/>
    </source>
</evidence>
<dbReference type="CDD" id="cd14948">
    <property type="entry name" value="BACON"/>
    <property type="match status" value="1"/>
</dbReference>
<dbReference type="RefSeq" id="WP_025067758.1">
    <property type="nucleotide sequence ID" value="NZ_UGTM01000002.1"/>
</dbReference>
<organism evidence="3 4">
    <name type="scientific">Prevotella denticola</name>
    <dbReference type="NCBI Taxonomy" id="28129"/>
    <lineage>
        <taxon>Bacteria</taxon>
        <taxon>Pseudomonadati</taxon>
        <taxon>Bacteroidota</taxon>
        <taxon>Bacteroidia</taxon>
        <taxon>Bacteroidales</taxon>
        <taxon>Prevotellaceae</taxon>
        <taxon>Prevotella</taxon>
    </lineage>
</organism>
<name>A0A379ED80_9BACT</name>
<keyword evidence="1" id="KW-0732">Signal</keyword>